<proteinExistence type="predicted"/>
<reference evidence="2" key="1">
    <citation type="submission" date="2019-07" db="EMBL/GenBank/DDBJ databases">
        <title>Hyphodiscus hymeniophilus genome sequencing and assembly.</title>
        <authorList>
            <person name="Kramer G."/>
            <person name="Nodwell J."/>
        </authorList>
    </citation>
    <scope>NUCLEOTIDE SEQUENCE</scope>
    <source>
        <strain evidence="2">ATCC 34498</strain>
    </source>
</reference>
<evidence type="ECO:0000259" key="1">
    <source>
        <dbReference type="Pfam" id="PF01738"/>
    </source>
</evidence>
<dbReference type="PANTHER" id="PTHR47668:SF1">
    <property type="entry name" value="DIENELACTONE HYDROLASE DOMAIN-CONTAINING PROTEIN-RELATED"/>
    <property type="match status" value="1"/>
</dbReference>
<keyword evidence="3" id="KW-1185">Reference proteome</keyword>
<sequence length="255" mass="28243">MQSFHGHSAACCSIPPIIAKGYKEKGKYETIGDLETCDHYPQNVTGPSSEKALLVMYDAFGFFSQTIQGADILATSDKEHQYQVFMPDFFEGVPCDIAWHPPLTEEQGKLLSDWFPPRMPHIGAVRIPKIISDIEAVYGKKTWGAVGFCWGAKVVSLTSGPDTLFKANCQAHPGMFDPADAEKISIPTLMLASAEESAEEVMAWKAALKVDHHVEIRGEQVHGWMSARGNLEDATCKAAYENGYKTFLEWFAKHL</sequence>
<dbReference type="PANTHER" id="PTHR47668">
    <property type="entry name" value="DIENELACTONE HYDROLASE FAMILY PROTEIN (AFU_ORTHOLOGUE AFUA_6G01940)"/>
    <property type="match status" value="1"/>
</dbReference>
<dbReference type="InterPro" id="IPR002925">
    <property type="entry name" value="Dienelactn_hydro"/>
</dbReference>
<dbReference type="AlphaFoldDB" id="A0A9P6VKV0"/>
<gene>
    <name evidence="2" type="ORF">D0Z07_3221</name>
</gene>
<dbReference type="SUPFAM" id="SSF53474">
    <property type="entry name" value="alpha/beta-Hydrolases"/>
    <property type="match status" value="1"/>
</dbReference>
<accession>A0A9P6VKV0</accession>
<protein>
    <submittedName>
        <fullName evidence="2">Aim2 family</fullName>
    </submittedName>
</protein>
<organism evidence="2 3">
    <name type="scientific">Hyphodiscus hymeniophilus</name>
    <dbReference type="NCBI Taxonomy" id="353542"/>
    <lineage>
        <taxon>Eukaryota</taxon>
        <taxon>Fungi</taxon>
        <taxon>Dikarya</taxon>
        <taxon>Ascomycota</taxon>
        <taxon>Pezizomycotina</taxon>
        <taxon>Leotiomycetes</taxon>
        <taxon>Helotiales</taxon>
        <taxon>Hyphodiscaceae</taxon>
        <taxon>Hyphodiscus</taxon>
    </lineage>
</organism>
<comment type="caution">
    <text evidence="2">The sequence shown here is derived from an EMBL/GenBank/DDBJ whole genome shotgun (WGS) entry which is preliminary data.</text>
</comment>
<dbReference type="GO" id="GO:0016787">
    <property type="term" value="F:hydrolase activity"/>
    <property type="evidence" value="ECO:0007669"/>
    <property type="project" value="InterPro"/>
</dbReference>
<evidence type="ECO:0000313" key="2">
    <source>
        <dbReference type="EMBL" id="KAG0650081.1"/>
    </source>
</evidence>
<dbReference type="Pfam" id="PF01738">
    <property type="entry name" value="DLH"/>
    <property type="match status" value="1"/>
</dbReference>
<dbReference type="Gene3D" id="3.40.50.1820">
    <property type="entry name" value="alpha/beta hydrolase"/>
    <property type="match status" value="1"/>
</dbReference>
<feature type="domain" description="Dienelactone hydrolase" evidence="1">
    <location>
        <begin position="49"/>
        <end position="254"/>
    </location>
</feature>
<dbReference type="InterPro" id="IPR029058">
    <property type="entry name" value="AB_hydrolase_fold"/>
</dbReference>
<name>A0A9P6VKV0_9HELO</name>
<dbReference type="EMBL" id="VNKQ01000006">
    <property type="protein sequence ID" value="KAG0650081.1"/>
    <property type="molecule type" value="Genomic_DNA"/>
</dbReference>
<dbReference type="OrthoDB" id="2147163at2759"/>
<dbReference type="Proteomes" id="UP000785200">
    <property type="component" value="Unassembled WGS sequence"/>
</dbReference>
<evidence type="ECO:0000313" key="3">
    <source>
        <dbReference type="Proteomes" id="UP000785200"/>
    </source>
</evidence>